<dbReference type="SUPFAM" id="SSF141318">
    <property type="entry name" value="TM0957-like"/>
    <property type="match status" value="1"/>
</dbReference>
<accession>A0A9W6VYT2</accession>
<proteinExistence type="predicted"/>
<dbReference type="PIRSF" id="PIRSF033535">
    <property type="entry name" value="UCP033535_plp"/>
    <property type="match status" value="1"/>
</dbReference>
<dbReference type="Pfam" id="PF10054">
    <property type="entry name" value="DUF2291"/>
    <property type="match status" value="1"/>
</dbReference>
<sequence length="229" mass="22957">MAHTARVRRGAVNRRLLIPIVLLAIAGPLTACSKVPGVYVVEKPGGAGSGAGGAKKFNATSYADGVWSSKVVPAAQQGAVDAATLLPALRADQNGASARYGKQAGAGSPYSFLVKGTGTVTGTSTGNAVGSIQVKVPGVGKTDVNLAVGPAFVGTAVRDAVGFIKFGQFTNQIDYADAATALNAKVKATVVNGVDLKSIKGKKVTFTGAFQLLAPSSVMVTPITLAVAS</sequence>
<comment type="caution">
    <text evidence="1">The sequence shown here is derived from an EMBL/GenBank/DDBJ whole genome shotgun (WGS) entry which is preliminary data.</text>
</comment>
<dbReference type="AlphaFoldDB" id="A0A9W6VYT2"/>
<dbReference type="InterPro" id="IPR036215">
    <property type="entry name" value="TM0957-like_sf"/>
</dbReference>
<keyword evidence="1" id="KW-0449">Lipoprotein</keyword>
<keyword evidence="2" id="KW-1185">Reference proteome</keyword>
<dbReference type="EMBL" id="BSTK01000004">
    <property type="protein sequence ID" value="GLY85190.1"/>
    <property type="molecule type" value="Genomic_DNA"/>
</dbReference>
<evidence type="ECO:0000313" key="2">
    <source>
        <dbReference type="Proteomes" id="UP001165074"/>
    </source>
</evidence>
<dbReference type="Proteomes" id="UP001165074">
    <property type="component" value="Unassembled WGS sequence"/>
</dbReference>
<organism evidence="1 2">
    <name type="scientific">Actinoallomurus iriomotensis</name>
    <dbReference type="NCBI Taxonomy" id="478107"/>
    <lineage>
        <taxon>Bacteria</taxon>
        <taxon>Bacillati</taxon>
        <taxon>Actinomycetota</taxon>
        <taxon>Actinomycetes</taxon>
        <taxon>Streptosporangiales</taxon>
        <taxon>Thermomonosporaceae</taxon>
        <taxon>Actinoallomurus</taxon>
    </lineage>
</organism>
<protein>
    <submittedName>
        <fullName evidence="1">Lipoprotein</fullName>
    </submittedName>
</protein>
<reference evidence="1" key="1">
    <citation type="submission" date="2023-03" db="EMBL/GenBank/DDBJ databases">
        <title>Actinoallomurus iriomotensis NBRC 103684.</title>
        <authorList>
            <person name="Ichikawa N."/>
            <person name="Sato H."/>
            <person name="Tonouchi N."/>
        </authorList>
    </citation>
    <scope>NUCLEOTIDE SEQUENCE</scope>
    <source>
        <strain evidence="1">NBRC 103684</strain>
    </source>
</reference>
<evidence type="ECO:0000313" key="1">
    <source>
        <dbReference type="EMBL" id="GLY85190.1"/>
    </source>
</evidence>
<name>A0A9W6VYT2_9ACTN</name>
<dbReference type="Gene3D" id="2.40.50.420">
    <property type="entry name" value="Envelope glycoprotein gp160, DUF2291, alpha/beta domain"/>
    <property type="match status" value="1"/>
</dbReference>
<dbReference type="Gene3D" id="1.10.10.1260">
    <property type="entry name" value="Envelope glycoprotein gp160, DUF2291, helical domain"/>
    <property type="match status" value="1"/>
</dbReference>
<dbReference type="InterPro" id="IPR014582">
    <property type="entry name" value="UCP033535_lipo"/>
</dbReference>
<gene>
    <name evidence="1" type="ORF">Airi02_031190</name>
</gene>